<dbReference type="NCBIfam" id="TIGR00217">
    <property type="entry name" value="malQ"/>
    <property type="match status" value="1"/>
</dbReference>
<dbReference type="Proteomes" id="UP000487882">
    <property type="component" value="Unassembled WGS sequence"/>
</dbReference>
<evidence type="ECO:0000256" key="10">
    <source>
        <dbReference type="RuleBase" id="RU361207"/>
    </source>
</evidence>
<evidence type="ECO:0000256" key="8">
    <source>
        <dbReference type="ARBA" id="ARBA00031423"/>
    </source>
</evidence>
<sequence>MLSAQHSLLYILQIVSFIKHSHLANDFILRYSVIILVVHPKTHCTNRNRLERIPKKKESNMPDATSTARREESAERLARPLIQLAKAWGVATCYIDQLGTYVEIRDEVLVSVLRALGVDASTPELIADALEQRRSADHELLVAPTVVKFLGTPARAQLRTKHGEPRVTLKLEDGSDANAAVKLVFSEHDGDVDVYELDIDDELAIGYHTLHVVDGEREATATLICAPASIPVPQPEQKRWGWMAQMYSVRSPQSWGVGDYEDLRELLRGAAESGADFMLINPVHATAPVSPLEPSPYSPMSRRFLNATYIRPQSIPEFNELSQKDMITVKELHEEVAADNYDSAPMDINAAWQAKRKALRIIFDQPRSAERQAAFEAFKKESGSDLDTWALWSVAFEELGEPWVEDSWFYTEARNSARITALREEHADLYEFACWLQWIAEDQIEAAQRTALDAGMSLGLMQDMAVGVHSFGADVWGNPERFAVGSVTVGCPPDFYNQQGQDWGQPPLNPNYLEATGYQMYREMVGHMFAHAGAIRIDHILGLFRLWWIPAGEGAKGGAYVAYNYEAMIAVLSIEATRAHGMVIGEDLGTVPEYVSKVLADHGLLGTTVEWFARVDNSPNAGDPYAMPQTYRKFSLSSVTTHDLPPTAGYLMLEQVKLREKLGLLSEPVEEFRESCLNERKAMLDLLVSGGWLSQEAADDVPNNLQTIVEAMHAMLTDAPSLLLQAALVDGVGEERAQNQPGTSTEYPNWRIPLADEHRKVVMTEDVFKSPRVQSLAAIMNRINR</sequence>
<evidence type="ECO:0000256" key="7">
    <source>
        <dbReference type="ARBA" id="ARBA00023277"/>
    </source>
</evidence>
<comment type="caution">
    <text evidence="12">The sequence shown here is derived from an EMBL/GenBank/DDBJ whole genome shotgun (WGS) entry which is preliminary data.</text>
</comment>
<dbReference type="InterPro" id="IPR017853">
    <property type="entry name" value="GH"/>
</dbReference>
<evidence type="ECO:0000256" key="2">
    <source>
        <dbReference type="ARBA" id="ARBA00005684"/>
    </source>
</evidence>
<dbReference type="EC" id="2.4.1.25" evidence="3 10"/>
<comment type="catalytic activity">
    <reaction evidence="1 10">
        <text>Transfers a segment of a (1-&gt;4)-alpha-D-glucan to a new position in an acceptor, which may be glucose or a (1-&gt;4)-alpha-D-glucan.</text>
        <dbReference type="EC" id="2.4.1.25"/>
    </reaction>
</comment>
<reference evidence="12 13" key="1">
    <citation type="submission" date="2019-09" db="EMBL/GenBank/DDBJ databases">
        <title>Bifidobacterium canis sp. nov., isolated from the digestive tract of German Shepherd dog puppy.</title>
        <authorList>
            <person name="Bunesova V."/>
        </authorList>
    </citation>
    <scope>NUCLEOTIDE SEQUENCE [LARGE SCALE GENOMIC DNA]</scope>
    <source>
        <strain evidence="12 13">GSD1FS</strain>
    </source>
</reference>
<dbReference type="Gene3D" id="3.20.20.80">
    <property type="entry name" value="Glycosidases"/>
    <property type="match status" value="1"/>
</dbReference>
<evidence type="ECO:0000256" key="4">
    <source>
        <dbReference type="ARBA" id="ARBA00020295"/>
    </source>
</evidence>
<evidence type="ECO:0000256" key="1">
    <source>
        <dbReference type="ARBA" id="ARBA00000439"/>
    </source>
</evidence>
<evidence type="ECO:0000256" key="9">
    <source>
        <dbReference type="ARBA" id="ARBA00031501"/>
    </source>
</evidence>
<evidence type="ECO:0000256" key="3">
    <source>
        <dbReference type="ARBA" id="ARBA00012560"/>
    </source>
</evidence>
<dbReference type="PANTHER" id="PTHR32438">
    <property type="entry name" value="4-ALPHA-GLUCANOTRANSFERASE DPE1, CHLOROPLASTIC/AMYLOPLASTIC"/>
    <property type="match status" value="1"/>
</dbReference>
<organism evidence="12 13">
    <name type="scientific">Bifidobacterium canis</name>
    <dbReference type="NCBI Taxonomy" id="2610880"/>
    <lineage>
        <taxon>Bacteria</taxon>
        <taxon>Bacillati</taxon>
        <taxon>Actinomycetota</taxon>
        <taxon>Actinomycetes</taxon>
        <taxon>Bifidobacteriales</taxon>
        <taxon>Bifidobacteriaceae</taxon>
        <taxon>Bifidobacterium</taxon>
    </lineage>
</organism>
<dbReference type="SUPFAM" id="SSF51445">
    <property type="entry name" value="(Trans)glycosidases"/>
    <property type="match status" value="1"/>
</dbReference>
<protein>
    <recommendedName>
        <fullName evidence="4 10">4-alpha-glucanotransferase</fullName>
        <ecNumber evidence="3 10">2.4.1.25</ecNumber>
    </recommendedName>
    <alternativeName>
        <fullName evidence="8 10">Amylomaltase</fullName>
    </alternativeName>
    <alternativeName>
        <fullName evidence="9 10">Disproportionating enzyme</fullName>
    </alternativeName>
</protein>
<dbReference type="Pfam" id="PF02446">
    <property type="entry name" value="Glyco_hydro_77"/>
    <property type="match status" value="1"/>
</dbReference>
<dbReference type="InterPro" id="IPR048458">
    <property type="entry name" value="MalQ_N"/>
</dbReference>
<name>A0A7K1J7U2_9BIFI</name>
<dbReference type="Pfam" id="PF21226">
    <property type="entry name" value="MalQ_N"/>
    <property type="match status" value="1"/>
</dbReference>
<keyword evidence="13" id="KW-1185">Reference proteome</keyword>
<comment type="similarity">
    <text evidence="2 10">Belongs to the disproportionating enzyme family.</text>
</comment>
<keyword evidence="6 10" id="KW-0808">Transferase</keyword>
<dbReference type="InterPro" id="IPR003385">
    <property type="entry name" value="Glyco_hydro_77"/>
</dbReference>
<proteinExistence type="inferred from homology"/>
<keyword evidence="7 10" id="KW-0119">Carbohydrate metabolism</keyword>
<evidence type="ECO:0000259" key="11">
    <source>
        <dbReference type="Pfam" id="PF21226"/>
    </source>
</evidence>
<evidence type="ECO:0000256" key="5">
    <source>
        <dbReference type="ARBA" id="ARBA00022676"/>
    </source>
</evidence>
<dbReference type="GO" id="GO:0004134">
    <property type="term" value="F:4-alpha-glucanotransferase activity"/>
    <property type="evidence" value="ECO:0007669"/>
    <property type="project" value="UniProtKB-EC"/>
</dbReference>
<evidence type="ECO:0000313" key="13">
    <source>
        <dbReference type="Proteomes" id="UP000487882"/>
    </source>
</evidence>
<feature type="domain" description="MalQ N-terminal beta-sandwich" evidence="11">
    <location>
        <begin position="143"/>
        <end position="227"/>
    </location>
</feature>
<dbReference type="GO" id="GO:0005975">
    <property type="term" value="P:carbohydrate metabolic process"/>
    <property type="evidence" value="ECO:0007669"/>
    <property type="project" value="InterPro"/>
</dbReference>
<dbReference type="AlphaFoldDB" id="A0A7K1J7U2"/>
<gene>
    <name evidence="12" type="ORF">GSD1FS_1927</name>
</gene>
<accession>A0A7K1J7U2</accession>
<evidence type="ECO:0000256" key="6">
    <source>
        <dbReference type="ARBA" id="ARBA00022679"/>
    </source>
</evidence>
<dbReference type="PANTHER" id="PTHR32438:SF5">
    <property type="entry name" value="4-ALPHA-GLUCANOTRANSFERASE DPE1, CHLOROPLASTIC_AMYLOPLASTIC"/>
    <property type="match status" value="1"/>
</dbReference>
<keyword evidence="5 10" id="KW-0328">Glycosyltransferase</keyword>
<evidence type="ECO:0000313" key="12">
    <source>
        <dbReference type="EMBL" id="MUH60545.1"/>
    </source>
</evidence>
<dbReference type="EMBL" id="WNLP01000015">
    <property type="protein sequence ID" value="MUH60545.1"/>
    <property type="molecule type" value="Genomic_DNA"/>
</dbReference>